<feature type="domain" description="Calcium/calmodulin-dependent protein kinase II association-domain" evidence="2">
    <location>
        <begin position="32"/>
        <end position="149"/>
    </location>
</feature>
<gene>
    <name evidence="3" type="ORF">ATI02_5436</name>
</gene>
<comment type="caution">
    <text evidence="3">The sequence shown here is derived from an EMBL/GenBank/DDBJ whole genome shotgun (WGS) entry which is preliminary data.</text>
</comment>
<dbReference type="InterPro" id="IPR016887">
    <property type="entry name" value="UCP028470_steroid_isom-rel"/>
</dbReference>
<organism evidence="3 4">
    <name type="scientific">Pseudomonas baetica</name>
    <dbReference type="NCBI Taxonomy" id="674054"/>
    <lineage>
        <taxon>Bacteria</taxon>
        <taxon>Pseudomonadati</taxon>
        <taxon>Pseudomonadota</taxon>
        <taxon>Gammaproteobacteria</taxon>
        <taxon>Pseudomonadales</taxon>
        <taxon>Pseudomonadaceae</taxon>
        <taxon>Pseudomonas</taxon>
    </lineage>
</organism>
<feature type="signal peptide" evidence="1">
    <location>
        <begin position="1"/>
        <end position="22"/>
    </location>
</feature>
<dbReference type="SUPFAM" id="SSF54427">
    <property type="entry name" value="NTF2-like"/>
    <property type="match status" value="1"/>
</dbReference>
<evidence type="ECO:0000313" key="4">
    <source>
        <dbReference type="Proteomes" id="UP000232455"/>
    </source>
</evidence>
<dbReference type="RefSeq" id="WP_100847853.1">
    <property type="nucleotide sequence ID" value="NZ_PHHE01000001.1"/>
</dbReference>
<evidence type="ECO:0000256" key="1">
    <source>
        <dbReference type="SAM" id="SignalP"/>
    </source>
</evidence>
<proteinExistence type="predicted"/>
<keyword evidence="1" id="KW-0732">Signal</keyword>
<dbReference type="Pfam" id="PF08332">
    <property type="entry name" value="CaMKII_AD"/>
    <property type="match status" value="1"/>
</dbReference>
<dbReference type="Proteomes" id="UP000232455">
    <property type="component" value="Unassembled WGS sequence"/>
</dbReference>
<evidence type="ECO:0000259" key="2">
    <source>
        <dbReference type="Pfam" id="PF08332"/>
    </source>
</evidence>
<accession>A0ABX4Q6G2</accession>
<keyword evidence="4" id="KW-1185">Reference proteome</keyword>
<name>A0ABX4Q6G2_9PSED</name>
<dbReference type="Gene3D" id="3.10.450.50">
    <property type="match status" value="1"/>
</dbReference>
<feature type="chain" id="PRO_5045501189" evidence="1">
    <location>
        <begin position="23"/>
        <end position="152"/>
    </location>
</feature>
<dbReference type="InterPro" id="IPR032710">
    <property type="entry name" value="NTF2-like_dom_sf"/>
</dbReference>
<dbReference type="PIRSF" id="PIRSF028470">
    <property type="entry name" value="UCP028470"/>
    <property type="match status" value="1"/>
</dbReference>
<dbReference type="EMBL" id="PHHE01000001">
    <property type="protein sequence ID" value="PKA72384.1"/>
    <property type="molecule type" value="Genomic_DNA"/>
</dbReference>
<evidence type="ECO:0000313" key="3">
    <source>
        <dbReference type="EMBL" id="PKA72384.1"/>
    </source>
</evidence>
<protein>
    <submittedName>
        <fullName evidence="3">Uncharacterized protein (TIGR02246 family)</fullName>
    </submittedName>
</protein>
<dbReference type="InterPro" id="IPR013543">
    <property type="entry name" value="Ca/CaM-dep_prot_kinase-assoc"/>
</dbReference>
<reference evidence="3 4" key="1">
    <citation type="submission" date="2017-11" db="EMBL/GenBank/DDBJ databases">
        <title>Genome sequencing of a diverse group of Pseudomonas species.</title>
        <authorList>
            <person name="Loper J."/>
        </authorList>
    </citation>
    <scope>NUCLEOTIDE SEQUENCE [LARGE SCALE GENOMIC DNA]</scope>
    <source>
        <strain evidence="3 4">LMG 25716</strain>
    </source>
</reference>
<sequence>MRFLRSVPLAALVLVVATNAHAKSEVCHATSEKQITSLFDRWNASLQTGEPKKVVANYARKSILLPTVSNKPRLTAEEKEDYFAPFLLRKPVGTIDSRFIEIDCNSAIDAGLYTFKFADGSEAKARYTFTYKWNGKQWLISSHHSSAMPEKN</sequence>